<comment type="caution">
    <text evidence="1">The sequence shown here is derived from an EMBL/GenBank/DDBJ whole genome shotgun (WGS) entry which is preliminary data.</text>
</comment>
<reference evidence="1" key="1">
    <citation type="submission" date="2021-04" db="EMBL/GenBank/DDBJ databases">
        <authorList>
            <person name="Chebbi M.A.C M."/>
        </authorList>
    </citation>
    <scope>NUCLEOTIDE SEQUENCE</scope>
</reference>
<dbReference type="InterPro" id="IPR036397">
    <property type="entry name" value="RNaseH_sf"/>
</dbReference>
<gene>
    <name evidence="1" type="ORF">HICCMSTLAB_LOCUS4786</name>
</gene>
<evidence type="ECO:0000313" key="2">
    <source>
        <dbReference type="Proteomes" id="UP000786811"/>
    </source>
</evidence>
<dbReference type="GO" id="GO:0003676">
    <property type="term" value="F:nucleic acid binding"/>
    <property type="evidence" value="ECO:0007669"/>
    <property type="project" value="InterPro"/>
</dbReference>
<dbReference type="EMBL" id="CAJNRD030001119">
    <property type="protein sequence ID" value="CAG5088280.1"/>
    <property type="molecule type" value="Genomic_DNA"/>
</dbReference>
<organism evidence="1 2">
    <name type="scientific">Cotesia congregata</name>
    <name type="common">Parasitoid wasp</name>
    <name type="synonym">Apanteles congregatus</name>
    <dbReference type="NCBI Taxonomy" id="51543"/>
    <lineage>
        <taxon>Eukaryota</taxon>
        <taxon>Metazoa</taxon>
        <taxon>Ecdysozoa</taxon>
        <taxon>Arthropoda</taxon>
        <taxon>Hexapoda</taxon>
        <taxon>Insecta</taxon>
        <taxon>Pterygota</taxon>
        <taxon>Neoptera</taxon>
        <taxon>Endopterygota</taxon>
        <taxon>Hymenoptera</taxon>
        <taxon>Apocrita</taxon>
        <taxon>Ichneumonoidea</taxon>
        <taxon>Braconidae</taxon>
        <taxon>Microgastrinae</taxon>
        <taxon>Cotesia</taxon>
    </lineage>
</organism>
<sequence length="633" mass="72635">MASLRTLIDTLCPLWAKGPTPNVVSPFGDQFLDLPFSREELDFAIDNLKTKSSPGPDGIDYKMIMELPEEDSVQACKSIELVMEKICVHLEQIGLDLSVPKTKLCVFSKKRKDFANRDNWKVKVKGADVWHDEAVKFLGLWLHSELKWSNHIKELEKRCRNASKTINCLRGTWWGADPSLLLRIYRALIRSRIEYGGLVFFNLTKSDGKRLDRIQGKCLRAVLGYTSSTPLKICLCEAGELPLHLRFKQLAYNFLSKAFSRQNHKVLNTLQDIIDHEDNPVIINREGTIPLVDAFREVSRHSHLINAYSSPTCYAIDYESVFFHPNVSFKEGEEIVDINCRERNCQELFGEIFHEYLDAWTCYFTGGSKSDKSPFGGFAVVELSESIELKFRAPKFASIFTLEALAIFEAINLIGKSRWKCSVIFSDSRSVLQALASDSNLNNKSYLVFLIRNRIRDLMLAGKNVKFTLWDNCRVAKEAILTGRDTSLGLPSSDLNAVWKNNNRKEFIEWFSCTDPDKGIFYTSNFASFNPKPWFDKLKVNRRTIVSINRLRSGHTSLRASLFKYNIVHSPTCLCREYEETPNHIFFQCSRFDEPRRSFFKSLQDVLGVGPYCIESLLHCLSHEIVRFLKNAK</sequence>
<dbReference type="CDD" id="cd09276">
    <property type="entry name" value="Rnase_HI_RT_non_LTR"/>
    <property type="match status" value="1"/>
</dbReference>
<dbReference type="Gene3D" id="3.30.420.10">
    <property type="entry name" value="Ribonuclease H-like superfamily/Ribonuclease H"/>
    <property type="match status" value="1"/>
</dbReference>
<name>A0A8J2H981_COTCN</name>
<keyword evidence="2" id="KW-1185">Reference proteome</keyword>
<dbReference type="AlphaFoldDB" id="A0A8J2H981"/>
<protein>
    <recommendedName>
        <fullName evidence="3">RNase H type-1 domain-containing protein</fullName>
    </recommendedName>
</protein>
<dbReference type="Proteomes" id="UP000786811">
    <property type="component" value="Unassembled WGS sequence"/>
</dbReference>
<evidence type="ECO:0000313" key="1">
    <source>
        <dbReference type="EMBL" id="CAG5088280.1"/>
    </source>
</evidence>
<dbReference type="InterPro" id="IPR012337">
    <property type="entry name" value="RNaseH-like_sf"/>
</dbReference>
<dbReference type="OrthoDB" id="7701509at2759"/>
<accession>A0A8J2H981</accession>
<dbReference type="SUPFAM" id="SSF53098">
    <property type="entry name" value="Ribonuclease H-like"/>
    <property type="match status" value="1"/>
</dbReference>
<proteinExistence type="predicted"/>
<evidence type="ECO:0008006" key="3">
    <source>
        <dbReference type="Google" id="ProtNLM"/>
    </source>
</evidence>